<dbReference type="EMBL" id="CM004466">
    <property type="protein sequence ID" value="OCU00276.1"/>
    <property type="molecule type" value="Genomic_DNA"/>
</dbReference>
<protein>
    <submittedName>
        <fullName evidence="1">Uncharacterized protein</fullName>
    </submittedName>
</protein>
<dbReference type="AlphaFoldDB" id="A0A974DZ70"/>
<name>A0A974DZ70_XENLA</name>
<sequence>MKCDHGGGNIPCGSPLSSPLPVGVCPVLHVGSGLRRVNIKVGEAIPRDYRRSSRMAVVSVSLQIRQNMGPMVSWMQFIIHTRFT</sequence>
<gene>
    <name evidence="1" type="ORF">XELAEV_18006042mg</name>
</gene>
<accession>A0A974DZ70</accession>
<dbReference type="Proteomes" id="UP000694892">
    <property type="component" value="Chromosome 1L"/>
</dbReference>
<evidence type="ECO:0000313" key="2">
    <source>
        <dbReference type="Proteomes" id="UP000694892"/>
    </source>
</evidence>
<organism evidence="1 2">
    <name type="scientific">Xenopus laevis</name>
    <name type="common">African clawed frog</name>
    <dbReference type="NCBI Taxonomy" id="8355"/>
    <lineage>
        <taxon>Eukaryota</taxon>
        <taxon>Metazoa</taxon>
        <taxon>Chordata</taxon>
        <taxon>Craniata</taxon>
        <taxon>Vertebrata</taxon>
        <taxon>Euteleostomi</taxon>
        <taxon>Amphibia</taxon>
        <taxon>Batrachia</taxon>
        <taxon>Anura</taxon>
        <taxon>Pipoidea</taxon>
        <taxon>Pipidae</taxon>
        <taxon>Xenopodinae</taxon>
        <taxon>Xenopus</taxon>
        <taxon>Xenopus</taxon>
    </lineage>
</organism>
<reference evidence="2" key="1">
    <citation type="journal article" date="2016" name="Nature">
        <title>Genome evolution in the allotetraploid frog Xenopus laevis.</title>
        <authorList>
            <person name="Session A.M."/>
            <person name="Uno Y."/>
            <person name="Kwon T."/>
            <person name="Chapman J.A."/>
            <person name="Toyoda A."/>
            <person name="Takahashi S."/>
            <person name="Fukui A."/>
            <person name="Hikosaka A."/>
            <person name="Suzuki A."/>
            <person name="Kondo M."/>
            <person name="van Heeringen S.J."/>
            <person name="Quigley I."/>
            <person name="Heinz S."/>
            <person name="Ogino H."/>
            <person name="Ochi H."/>
            <person name="Hellsten U."/>
            <person name="Lyons J.B."/>
            <person name="Simakov O."/>
            <person name="Putnam N."/>
            <person name="Stites J."/>
            <person name="Kuroki Y."/>
            <person name="Tanaka T."/>
            <person name="Michiue T."/>
            <person name="Watanabe M."/>
            <person name="Bogdanovic O."/>
            <person name="Lister R."/>
            <person name="Georgiou G."/>
            <person name="Paranjpe S.S."/>
            <person name="van Kruijsbergen I."/>
            <person name="Shu S."/>
            <person name="Carlson J."/>
            <person name="Kinoshita T."/>
            <person name="Ohta Y."/>
            <person name="Mawaribuchi S."/>
            <person name="Jenkins J."/>
            <person name="Grimwood J."/>
            <person name="Schmutz J."/>
            <person name="Mitros T."/>
            <person name="Mozaffari S.V."/>
            <person name="Suzuki Y."/>
            <person name="Haramoto Y."/>
            <person name="Yamamoto T.S."/>
            <person name="Takagi C."/>
            <person name="Heald R."/>
            <person name="Miller K."/>
            <person name="Haudenschild C."/>
            <person name="Kitzman J."/>
            <person name="Nakayama T."/>
            <person name="Izutsu Y."/>
            <person name="Robert J."/>
            <person name="Fortriede J."/>
            <person name="Burns K."/>
            <person name="Lotay V."/>
            <person name="Karimi K."/>
            <person name="Yasuoka Y."/>
            <person name="Dichmann D.S."/>
            <person name="Flajnik M.F."/>
            <person name="Houston D.W."/>
            <person name="Shendure J."/>
            <person name="DuPasquier L."/>
            <person name="Vize P.D."/>
            <person name="Zorn A.M."/>
            <person name="Ito M."/>
            <person name="Marcotte E.M."/>
            <person name="Wallingford J.B."/>
            <person name="Ito Y."/>
            <person name="Asashima M."/>
            <person name="Ueno N."/>
            <person name="Matsuda Y."/>
            <person name="Veenstra G.J."/>
            <person name="Fujiyama A."/>
            <person name="Harland R.M."/>
            <person name="Taira M."/>
            <person name="Rokhsar D.S."/>
        </authorList>
    </citation>
    <scope>NUCLEOTIDE SEQUENCE [LARGE SCALE GENOMIC DNA]</scope>
    <source>
        <strain evidence="2">J</strain>
    </source>
</reference>
<proteinExistence type="predicted"/>
<evidence type="ECO:0000313" key="1">
    <source>
        <dbReference type="EMBL" id="OCU00276.1"/>
    </source>
</evidence>